<evidence type="ECO:0000256" key="3">
    <source>
        <dbReference type="ARBA" id="ARBA00022989"/>
    </source>
</evidence>
<name>A0ABR4EE23_9PEZI</name>
<feature type="domain" description="Rhodopsin" evidence="8">
    <location>
        <begin position="32"/>
        <end position="266"/>
    </location>
</feature>
<comment type="caution">
    <text evidence="9">The sequence shown here is derived from an EMBL/GenBank/DDBJ whole genome shotgun (WGS) entry which is preliminary data.</text>
</comment>
<feature type="region of interest" description="Disordered" evidence="6">
    <location>
        <begin position="374"/>
        <end position="403"/>
    </location>
</feature>
<feature type="transmembrane region" description="Helical" evidence="7">
    <location>
        <begin position="198"/>
        <end position="222"/>
    </location>
</feature>
<evidence type="ECO:0000256" key="6">
    <source>
        <dbReference type="SAM" id="MobiDB-lite"/>
    </source>
</evidence>
<evidence type="ECO:0000256" key="5">
    <source>
        <dbReference type="ARBA" id="ARBA00038359"/>
    </source>
</evidence>
<dbReference type="EMBL" id="JBAWTH010000064">
    <property type="protein sequence ID" value="KAL2280679.1"/>
    <property type="molecule type" value="Genomic_DNA"/>
</dbReference>
<comment type="subcellular location">
    <subcellularLocation>
        <location evidence="1">Membrane</location>
        <topology evidence="1">Multi-pass membrane protein</topology>
    </subcellularLocation>
</comment>
<feature type="transmembrane region" description="Helical" evidence="7">
    <location>
        <begin position="14"/>
        <end position="32"/>
    </location>
</feature>
<evidence type="ECO:0000313" key="10">
    <source>
        <dbReference type="Proteomes" id="UP001600888"/>
    </source>
</evidence>
<evidence type="ECO:0000256" key="4">
    <source>
        <dbReference type="ARBA" id="ARBA00023136"/>
    </source>
</evidence>
<organism evidence="9 10">
    <name type="scientific">Diaporthe vaccinii</name>
    <dbReference type="NCBI Taxonomy" id="105482"/>
    <lineage>
        <taxon>Eukaryota</taxon>
        <taxon>Fungi</taxon>
        <taxon>Dikarya</taxon>
        <taxon>Ascomycota</taxon>
        <taxon>Pezizomycotina</taxon>
        <taxon>Sordariomycetes</taxon>
        <taxon>Sordariomycetidae</taxon>
        <taxon>Diaporthales</taxon>
        <taxon>Diaporthaceae</taxon>
        <taxon>Diaporthe</taxon>
        <taxon>Diaporthe eres species complex</taxon>
    </lineage>
</organism>
<reference evidence="9 10" key="1">
    <citation type="submission" date="2024-03" db="EMBL/GenBank/DDBJ databases">
        <title>A high-quality draft genome sequence of Diaporthe vaccinii, a causative agent of upright dieback and viscid rot disease in cranberry plants.</title>
        <authorList>
            <person name="Sarrasin M."/>
            <person name="Lang B.F."/>
            <person name="Burger G."/>
        </authorList>
    </citation>
    <scope>NUCLEOTIDE SEQUENCE [LARGE SCALE GENOMIC DNA]</scope>
    <source>
        <strain evidence="9 10">IS7</strain>
    </source>
</reference>
<protein>
    <recommendedName>
        <fullName evidence="8">Rhodopsin domain-containing protein</fullName>
    </recommendedName>
</protein>
<gene>
    <name evidence="9" type="ORF">FJTKL_12387</name>
</gene>
<evidence type="ECO:0000256" key="7">
    <source>
        <dbReference type="SAM" id="Phobius"/>
    </source>
</evidence>
<feature type="compositionally biased region" description="Basic and acidic residues" evidence="6">
    <location>
        <begin position="323"/>
        <end position="335"/>
    </location>
</feature>
<accession>A0ABR4EE23</accession>
<dbReference type="PANTHER" id="PTHR33048">
    <property type="entry name" value="PTH11-LIKE INTEGRAL MEMBRANE PROTEIN (AFU_ORTHOLOGUE AFUA_5G11245)"/>
    <property type="match status" value="1"/>
</dbReference>
<dbReference type="InterPro" id="IPR049326">
    <property type="entry name" value="Rhodopsin_dom_fungi"/>
</dbReference>
<evidence type="ECO:0000256" key="2">
    <source>
        <dbReference type="ARBA" id="ARBA00022692"/>
    </source>
</evidence>
<feature type="region of interest" description="Disordered" evidence="6">
    <location>
        <begin position="323"/>
        <end position="359"/>
    </location>
</feature>
<dbReference type="Proteomes" id="UP001600888">
    <property type="component" value="Unassembled WGS sequence"/>
</dbReference>
<sequence length="403" mass="43758">MSDSFMLRSDYAEMAKAVHSACAAISTVFLSIRLRARKTQAKGLWWDDYLLVVAWVFQLWGNGVAAASPAYGYNVRDGTSHGWTLAFVSLTFFYPAIALGKTAFTATLLRVSSGRTTALLWFIIAVACAFGITITVTSWLTPCGRQIDHVIPTICVSADTLIWIHVGNAIATICTDMVLAYVPWRIVNKIYIPQNEKWAVATSMSLVGLSAVVCIVRTVVSGLGMELERQGKDWTYGSVACYALMQAEITIYIAAQTMPLIRVTLQGRSSSPASARLRPAISPTSSPDKGKSPVTGLDNIQQARASVELVQLPSGRIVAATSEEGKAFKKSEAEKTANQPRAAQEPGSIMEANQRVTEGTVDDEVHRIWADMGLSRRAWSQSPSPQPESDREISNIANTASFS</sequence>
<keyword evidence="10" id="KW-1185">Reference proteome</keyword>
<keyword evidence="4 7" id="KW-0472">Membrane</keyword>
<evidence type="ECO:0000256" key="1">
    <source>
        <dbReference type="ARBA" id="ARBA00004141"/>
    </source>
</evidence>
<feature type="transmembrane region" description="Helical" evidence="7">
    <location>
        <begin position="119"/>
        <end position="141"/>
    </location>
</feature>
<evidence type="ECO:0000313" key="9">
    <source>
        <dbReference type="EMBL" id="KAL2280679.1"/>
    </source>
</evidence>
<dbReference type="InterPro" id="IPR052337">
    <property type="entry name" value="SAT4-like"/>
</dbReference>
<feature type="compositionally biased region" description="Low complexity" evidence="6">
    <location>
        <begin position="272"/>
        <end position="283"/>
    </location>
</feature>
<evidence type="ECO:0000259" key="8">
    <source>
        <dbReference type="Pfam" id="PF20684"/>
    </source>
</evidence>
<feature type="transmembrane region" description="Helical" evidence="7">
    <location>
        <begin position="81"/>
        <end position="99"/>
    </location>
</feature>
<keyword evidence="3 7" id="KW-1133">Transmembrane helix</keyword>
<dbReference type="PANTHER" id="PTHR33048:SF42">
    <property type="entry name" value="INTEGRAL MEMBRANE PROTEIN"/>
    <property type="match status" value="1"/>
</dbReference>
<comment type="similarity">
    <text evidence="5">Belongs to the SAT4 family.</text>
</comment>
<dbReference type="Pfam" id="PF20684">
    <property type="entry name" value="Fung_rhodopsin"/>
    <property type="match status" value="1"/>
</dbReference>
<feature type="region of interest" description="Disordered" evidence="6">
    <location>
        <begin position="272"/>
        <end position="296"/>
    </location>
</feature>
<feature type="transmembrane region" description="Helical" evidence="7">
    <location>
        <begin position="161"/>
        <end position="186"/>
    </location>
</feature>
<keyword evidence="2 7" id="KW-0812">Transmembrane</keyword>
<proteinExistence type="inferred from homology"/>